<dbReference type="PROSITE" id="PS00711">
    <property type="entry name" value="LIPOXYGENASE_1"/>
    <property type="match status" value="1"/>
</dbReference>
<evidence type="ECO:0000256" key="12">
    <source>
        <dbReference type="ARBA" id="ARBA00023004"/>
    </source>
</evidence>
<dbReference type="Gene3D" id="4.10.372.10">
    <property type="entry name" value="Lipoxygenase-1, Domain 3"/>
    <property type="match status" value="1"/>
</dbReference>
<dbReference type="EC" id="1.13.11.-" evidence="18"/>
<evidence type="ECO:0000259" key="20">
    <source>
        <dbReference type="PROSITE" id="PS50095"/>
    </source>
</evidence>
<dbReference type="InterPro" id="IPR036156">
    <property type="entry name" value="Beta-gal/glucu_dom_sf"/>
</dbReference>
<dbReference type="EMBL" id="AUSU01000588">
    <property type="protein sequence ID" value="EPS73035.1"/>
    <property type="molecule type" value="Genomic_DNA"/>
</dbReference>
<feature type="domain" description="PLAT" evidence="20">
    <location>
        <begin position="885"/>
        <end position="1011"/>
    </location>
</feature>
<evidence type="ECO:0000256" key="7">
    <source>
        <dbReference type="ARBA" id="ARBA00022767"/>
    </source>
</evidence>
<evidence type="ECO:0000256" key="13">
    <source>
        <dbReference type="ARBA" id="ARBA00023098"/>
    </source>
</evidence>
<comment type="cofactor">
    <cofactor evidence="1 17">
        <name>Fe cation</name>
        <dbReference type="ChEBI" id="CHEBI:24875"/>
    </cofactor>
</comment>
<dbReference type="SUPFAM" id="SSF49785">
    <property type="entry name" value="Galactose-binding domain-like"/>
    <property type="match status" value="1"/>
</dbReference>
<evidence type="ECO:0000256" key="15">
    <source>
        <dbReference type="ARBA" id="ARBA00023295"/>
    </source>
</evidence>
<dbReference type="Gene3D" id="3.10.450.60">
    <property type="match status" value="1"/>
</dbReference>
<dbReference type="InterPro" id="IPR020833">
    <property type="entry name" value="LipOase_Fe_BS"/>
</dbReference>
<comment type="caution">
    <text evidence="16">Lacks conserved residue(s) required for the propagation of feature annotation.</text>
</comment>
<dbReference type="SUPFAM" id="SSF49723">
    <property type="entry name" value="Lipase/lipooxygenase domain (PLAT/LH2 domain)"/>
    <property type="match status" value="1"/>
</dbReference>
<protein>
    <recommendedName>
        <fullName evidence="18">Lipoxygenase</fullName>
        <ecNumber evidence="18">1.13.11.-</ecNumber>
    </recommendedName>
</protein>
<reference evidence="22 23" key="1">
    <citation type="journal article" date="2013" name="BMC Genomics">
        <title>The miniature genome of a carnivorous plant Genlisea aurea contains a low number of genes and short non-coding sequences.</title>
        <authorList>
            <person name="Leushkin E.V."/>
            <person name="Sutormin R.A."/>
            <person name="Nabieva E.R."/>
            <person name="Penin A.A."/>
            <person name="Kondrashov A.S."/>
            <person name="Logacheva M.D."/>
        </authorList>
    </citation>
    <scope>NUCLEOTIDE SEQUENCE [LARGE SCALE GENOMIC DNA]</scope>
</reference>
<dbReference type="GO" id="GO:0031408">
    <property type="term" value="P:oxylipin biosynthetic process"/>
    <property type="evidence" value="ECO:0007669"/>
    <property type="project" value="UniProtKB-UniRule"/>
</dbReference>
<dbReference type="InterPro" id="IPR020834">
    <property type="entry name" value="LipOase_CS"/>
</dbReference>
<feature type="domain" description="Lipoxygenase" evidence="21">
    <location>
        <begin position="1014"/>
        <end position="1711"/>
    </location>
</feature>
<dbReference type="SMART" id="SM00308">
    <property type="entry name" value="LH2"/>
    <property type="match status" value="1"/>
</dbReference>
<evidence type="ECO:0000313" key="23">
    <source>
        <dbReference type="Proteomes" id="UP000015453"/>
    </source>
</evidence>
<proteinExistence type="inferred from homology"/>
<keyword evidence="8" id="KW-0378">Hydrolase</keyword>
<dbReference type="InterPro" id="IPR013783">
    <property type="entry name" value="Ig-like_fold"/>
</dbReference>
<evidence type="ECO:0000256" key="14">
    <source>
        <dbReference type="ARBA" id="ARBA00023160"/>
    </source>
</evidence>
<dbReference type="InterPro" id="IPR006102">
    <property type="entry name" value="Ig-like_GH2"/>
</dbReference>
<dbReference type="Proteomes" id="UP000015453">
    <property type="component" value="Unassembled WGS sequence"/>
</dbReference>
<evidence type="ECO:0000256" key="2">
    <source>
        <dbReference type="ARBA" id="ARBA00007401"/>
    </source>
</evidence>
<dbReference type="PANTHER" id="PTHR43536:SF1">
    <property type="entry name" value="MANNOSYLGLYCOPROTEIN ENDO-BETA-MANNOSIDASE"/>
    <property type="match status" value="1"/>
</dbReference>
<keyword evidence="14 18" id="KW-0275">Fatty acid biosynthesis</keyword>
<evidence type="ECO:0000256" key="3">
    <source>
        <dbReference type="ARBA" id="ARBA00009419"/>
    </source>
</evidence>
<keyword evidence="11 17" id="KW-0560">Oxidoreductase</keyword>
<evidence type="ECO:0000256" key="6">
    <source>
        <dbReference type="ARBA" id="ARBA00022723"/>
    </source>
</evidence>
<dbReference type="FunFam" id="3.10.450.60:FF:000002">
    <property type="entry name" value="Lipoxygenase"/>
    <property type="match status" value="1"/>
</dbReference>
<evidence type="ECO:0000256" key="19">
    <source>
        <dbReference type="SAM" id="MobiDB-lite"/>
    </source>
</evidence>
<keyword evidence="9" id="KW-0276">Fatty acid metabolism</keyword>
<dbReference type="SUPFAM" id="SSF49303">
    <property type="entry name" value="beta-Galactosidase/glucuronidase domain"/>
    <property type="match status" value="3"/>
</dbReference>
<comment type="caution">
    <text evidence="22">The sequence shown here is derived from an EMBL/GenBank/DDBJ whole genome shotgun (WGS) entry which is preliminary data.</text>
</comment>
<dbReference type="FunFam" id="4.10.375.10:FF:000001">
    <property type="entry name" value="Lipoxygenase"/>
    <property type="match status" value="1"/>
</dbReference>
<evidence type="ECO:0000256" key="5">
    <source>
        <dbReference type="ARBA" id="ARBA00022516"/>
    </source>
</evidence>
<evidence type="ECO:0000259" key="21">
    <source>
        <dbReference type="PROSITE" id="PS51393"/>
    </source>
</evidence>
<dbReference type="Pfam" id="PF00703">
    <property type="entry name" value="Glyco_hydro_2"/>
    <property type="match status" value="1"/>
</dbReference>
<comment type="pathway">
    <text evidence="18">Lipid metabolism; oxylipin biosynthesis.</text>
</comment>
<dbReference type="SUPFAM" id="SSF48484">
    <property type="entry name" value="Lipoxigenase"/>
    <property type="match status" value="1"/>
</dbReference>
<feature type="region of interest" description="Disordered" evidence="19">
    <location>
        <begin position="1065"/>
        <end position="1099"/>
    </location>
</feature>
<dbReference type="Gene3D" id="1.20.245.10">
    <property type="entry name" value="Lipoxygenase-1, Domain 5"/>
    <property type="match status" value="1"/>
</dbReference>
<keyword evidence="6 17" id="KW-0479">Metal-binding</keyword>
<dbReference type="Gene3D" id="2.60.40.10">
    <property type="entry name" value="Immunoglobulins"/>
    <property type="match status" value="3"/>
</dbReference>
<dbReference type="Pfam" id="PF18368">
    <property type="entry name" value="Ig_GlcNase"/>
    <property type="match status" value="1"/>
</dbReference>
<dbReference type="GO" id="GO:0046872">
    <property type="term" value="F:metal ion binding"/>
    <property type="evidence" value="ECO:0007669"/>
    <property type="project" value="UniProtKB-UniRule"/>
</dbReference>
<name>S8D0X1_9LAMI</name>
<dbReference type="PROSITE" id="PS00608">
    <property type="entry name" value="GLYCOSYL_HYDROL_F2_2"/>
    <property type="match status" value="1"/>
</dbReference>
<dbReference type="InterPro" id="IPR001024">
    <property type="entry name" value="PLAT/LH2_dom"/>
</dbReference>
<evidence type="ECO:0000256" key="18">
    <source>
        <dbReference type="RuleBase" id="RU003975"/>
    </source>
</evidence>
<dbReference type="UniPathway" id="UPA00382"/>
<dbReference type="InterPro" id="IPR008979">
    <property type="entry name" value="Galactose-bd-like_sf"/>
</dbReference>
<dbReference type="FunFam" id="1.20.245.10:FF:000002">
    <property type="entry name" value="Lipoxygenase"/>
    <property type="match status" value="1"/>
</dbReference>
<dbReference type="InterPro" id="IPR027433">
    <property type="entry name" value="Lipoxygenase_dom_3"/>
</dbReference>
<keyword evidence="10 17" id="KW-0223">Dioxygenase</keyword>
<dbReference type="Pfam" id="PF01477">
    <property type="entry name" value="PLAT"/>
    <property type="match status" value="1"/>
</dbReference>
<evidence type="ECO:0000256" key="9">
    <source>
        <dbReference type="ARBA" id="ARBA00022832"/>
    </source>
</evidence>
<evidence type="ECO:0000313" key="22">
    <source>
        <dbReference type="EMBL" id="EPS73035.1"/>
    </source>
</evidence>
<dbReference type="InterPro" id="IPR001246">
    <property type="entry name" value="LipOase_plant"/>
</dbReference>
<evidence type="ECO:0000256" key="8">
    <source>
        <dbReference type="ARBA" id="ARBA00022801"/>
    </source>
</evidence>
<comment type="function">
    <text evidence="18">Plant lipoxygenase may be involved in a number of diverse aspects of plant physiology including growth and development, pest resistance, and senescence or responses to wounding.</text>
</comment>
<keyword evidence="15" id="KW-0326">Glycosidase</keyword>
<dbReference type="InterPro" id="IPR041351">
    <property type="entry name" value="Ig_GlcNase"/>
</dbReference>
<dbReference type="PROSITE" id="PS51393">
    <property type="entry name" value="LIPOXYGENASE_3"/>
    <property type="match status" value="1"/>
</dbReference>
<dbReference type="OrthoDB" id="408532at2759"/>
<dbReference type="InterPro" id="IPR036392">
    <property type="entry name" value="PLAT/LH2_dom_sf"/>
</dbReference>
<evidence type="ECO:0000256" key="17">
    <source>
        <dbReference type="RuleBase" id="RU003974"/>
    </source>
</evidence>
<dbReference type="GO" id="GO:0006633">
    <property type="term" value="P:fatty acid biosynthetic process"/>
    <property type="evidence" value="ECO:0007669"/>
    <property type="project" value="UniProtKB-KW"/>
</dbReference>
<keyword evidence="23" id="KW-1185">Reference proteome</keyword>
<organism evidence="22 23">
    <name type="scientific">Genlisea aurea</name>
    <dbReference type="NCBI Taxonomy" id="192259"/>
    <lineage>
        <taxon>Eukaryota</taxon>
        <taxon>Viridiplantae</taxon>
        <taxon>Streptophyta</taxon>
        <taxon>Embryophyta</taxon>
        <taxon>Tracheophyta</taxon>
        <taxon>Spermatophyta</taxon>
        <taxon>Magnoliopsida</taxon>
        <taxon>eudicotyledons</taxon>
        <taxon>Gunneridae</taxon>
        <taxon>Pentapetalae</taxon>
        <taxon>asterids</taxon>
        <taxon>lamiids</taxon>
        <taxon>Lamiales</taxon>
        <taxon>Lentibulariaceae</taxon>
        <taxon>Genlisea</taxon>
    </lineage>
</organism>
<keyword evidence="12 17" id="KW-0408">Iron</keyword>
<dbReference type="InterPro" id="IPR043534">
    <property type="entry name" value="EBDG/EBM"/>
</dbReference>
<dbReference type="GO" id="GO:0005975">
    <property type="term" value="P:carbohydrate metabolic process"/>
    <property type="evidence" value="ECO:0007669"/>
    <property type="project" value="InterPro"/>
</dbReference>
<dbReference type="PANTHER" id="PTHR43536">
    <property type="entry name" value="MANNOSYLGLYCOPROTEIN ENDO-BETA-MANNOSIDASE"/>
    <property type="match status" value="1"/>
</dbReference>
<evidence type="ECO:0000256" key="10">
    <source>
        <dbReference type="ARBA" id="ARBA00022964"/>
    </source>
</evidence>
<evidence type="ECO:0000256" key="16">
    <source>
        <dbReference type="PROSITE-ProRule" id="PRU00152"/>
    </source>
</evidence>
<dbReference type="Gene3D" id="4.10.375.10">
    <property type="entry name" value="Lipoxygenase-1, Domain 2"/>
    <property type="match status" value="1"/>
</dbReference>
<dbReference type="InterPro" id="IPR013819">
    <property type="entry name" value="LipOase_C"/>
</dbReference>
<dbReference type="Gene3D" id="2.60.60.20">
    <property type="entry name" value="PLAT/LH2 domain"/>
    <property type="match status" value="1"/>
</dbReference>
<dbReference type="PROSITE" id="PS50095">
    <property type="entry name" value="PLAT"/>
    <property type="match status" value="1"/>
</dbReference>
<dbReference type="GO" id="GO:0016702">
    <property type="term" value="F:oxidoreductase activity, acting on single donors with incorporation of molecular oxygen, incorporation of two atoms of oxygen"/>
    <property type="evidence" value="ECO:0007669"/>
    <property type="project" value="InterPro"/>
</dbReference>
<dbReference type="PRINTS" id="PR00468">
    <property type="entry name" value="PLTLPOXGNASE"/>
</dbReference>
<keyword evidence="5 18" id="KW-0444">Lipid biosynthesis</keyword>
<dbReference type="GO" id="GO:0004553">
    <property type="term" value="F:hydrolase activity, hydrolyzing O-glycosyl compounds"/>
    <property type="evidence" value="ECO:0007669"/>
    <property type="project" value="InterPro"/>
</dbReference>
<dbReference type="InterPro" id="IPR036226">
    <property type="entry name" value="LipOase_C_sf"/>
</dbReference>
<sequence length="1711" mass="193783">MGKRVLDEGWLAARSTEVQFTGVELTTTHPPASVQVPWMEAVVPGTVLATLVRNKQVPDPFYGLENESIIDIADSGREYYTFWFFNEFECKLSKNQHVDLNFRGINYSAEVYLNGYKELLPKGMFRRHSIDVTDFLNPDGKKNLLAVRVHPPDNPGRIPPEGGQGGDHEIGKDVATQYVEGWDWMAPIRDRNTGIWDEVSLCITGPVKIVDPHLVSTFFDKYKRCYLHATLDLVNKSSSDAPCSLQIQVGREVDDDTFLINHLQTQHVVVPAMSHVQYTFPKLFFYKPDLWWPNGAGRQTLYDVEISTSVEDHGESDTWCQHFGFRRIESHIDEDTGGRLFKINGERIFIRGGNWILSDGLLRLSKQRYDADIKFHADMNFNMIRCWGGGIAERPDFYHYCDIYGLLVWQEFWITGDVDGRGIPVSNPDGPLDHELFLLCARDTIKLLRNHPSLALWVGGNEQVPPLDINDALQKDLEFHPHFMNSSSEDESCCSSDPSEYLDGTRAYVKGSLWDGFADGKGGFTDGPYEIQNPENFFKDGFYKYGFNPEVGSVGMPVAATIRATMPPEGWTVPSFVEDSDGYVKEVPNPTWDYHKYIPYSKPGSTHDQILLYGMPTDLDDFCLKAQLANYIQYRALLEGWNSRMWSKYTGVLIWKTQNPWTGLRGQFYDHLHEQTAGFYGCRSAAEPIHVQLNLATFFVEVVNTTSDELRDVAVEASVWDLEGKCPSLNVFDDLTVPPKQTISTFELKRRCRAEPVYFLLLKLYNKGRKKSSTLLSRNLYWLHLPGGDYRMLEAYREAKVPLEVTCEASTVKGRRYEVKMQDGEDGARILPVHYSDNYFSLVPGEAIAVAVNFEFEAPGGITPVVVIGGWNTRKKKKMRGSVVLAAKSLLDVGASALDAVDEVLGKRVSFRLVGSQFSGTLGKAAYLGKWGAVASALKLKDDDSVFTVEFDWEEEVGVPGAVIVVNHHHSEFFLKSLELDDVPGHGRLHFVCNSWVYPVGKFPNGRIFFTNHSYLPGDTPDALVDYRRQELVNLRGNGTGQLEKWDRVYDYAYYNDLGDPDKGQEYARPVLGGSSEYPYPRRGRTGRPPSKTDPETESRISLPMSLQIYVPRDERFRNLKVSDFLAYGVKSILQVLVPEFERLFETTGNEFGSFEDVLDLYEGGIKLPDGPSLRALFDKIPFEFLRETLRRDGNGGLFKFPLPKDRSGWRTDEEFAREMVAGPNPVIIALLHEFPPTSNLDPKLYGDQTSKISRDHLHNRLDGLTPDEAVRANRLFILNHHDALMPYLRRINSTTSKIYATRTLLFLQNDGRLRPVAIELSLPHPDGDELGAVSDVYTPAEDGVVEGSIWQLAKAYAAVNDSGVHQLISHWLNTHAVIEPFIIATYRQLSVLHPIHKLLQPHFRDTMNINAFGRQVVIEAGGLLEQTVFPGKYSMEMSSAFYKQWVFPDQALPADLLKRGVAVKDSNSPHGLRLLIEDYPYAVDGLKIWSAIEEWVEEYCNFYYASDEAIREDEELQCWWKEIREVGHGDKKDEKWWAEMQTRVDLVESCTTIIWIASALHAALNFGQYPYAGYMPNRPTISRRFMPKEGTPDYEELEKNPDKVFLSTITAKLQTLIGIGLIEVLSRHSSDEVYLGQRETEEWTRDAKIIGEFGKFGRRLAEIEKEIIEMNKDGDLKNRAGGPVRVPYTLLYPNSGGGLTGMGIPNSTSI</sequence>
<dbReference type="SUPFAM" id="SSF51445">
    <property type="entry name" value="(Trans)glycosidases"/>
    <property type="match status" value="1"/>
</dbReference>
<dbReference type="InterPro" id="IPR054593">
    <property type="entry name" value="Beta-mannosidase-like_N2"/>
</dbReference>
<dbReference type="CDD" id="cd01751">
    <property type="entry name" value="PLAT_LH2"/>
    <property type="match status" value="1"/>
</dbReference>
<dbReference type="PRINTS" id="PR00087">
    <property type="entry name" value="LIPOXYGENASE"/>
</dbReference>
<dbReference type="Pfam" id="PF22666">
    <property type="entry name" value="Glyco_hydro_2_N2"/>
    <property type="match status" value="1"/>
</dbReference>
<gene>
    <name evidence="22" type="ORF">M569_01717</name>
</gene>
<comment type="similarity">
    <text evidence="2">Belongs to the glycosyl hydrolase 2 family.</text>
</comment>
<keyword evidence="7 18" id="KW-0925">Oxylipin biosynthesis</keyword>
<keyword evidence="13" id="KW-0443">Lipid metabolism</keyword>
<dbReference type="Gene3D" id="3.20.20.80">
    <property type="entry name" value="Glycosidases"/>
    <property type="match status" value="1"/>
</dbReference>
<evidence type="ECO:0000256" key="11">
    <source>
        <dbReference type="ARBA" id="ARBA00023002"/>
    </source>
</evidence>
<evidence type="ECO:0000256" key="4">
    <source>
        <dbReference type="ARBA" id="ARBA00011245"/>
    </source>
</evidence>
<dbReference type="InterPro" id="IPR023232">
    <property type="entry name" value="Glyco_hydro_2_AS"/>
</dbReference>
<comment type="subunit">
    <text evidence="4">Monomer.</text>
</comment>
<dbReference type="InterPro" id="IPR042057">
    <property type="entry name" value="Lipoxy_PLAT/LH2"/>
</dbReference>
<dbReference type="PROSITE" id="PS00081">
    <property type="entry name" value="LIPOXYGENASE_2"/>
    <property type="match status" value="1"/>
</dbReference>
<dbReference type="Pfam" id="PF00305">
    <property type="entry name" value="Lipoxygenase"/>
    <property type="match status" value="1"/>
</dbReference>
<accession>S8D0X1</accession>
<comment type="similarity">
    <text evidence="3 17">Belongs to the lipoxygenase family.</text>
</comment>
<evidence type="ECO:0000256" key="1">
    <source>
        <dbReference type="ARBA" id="ARBA00001962"/>
    </source>
</evidence>
<dbReference type="InterPro" id="IPR017853">
    <property type="entry name" value="GH"/>
</dbReference>
<dbReference type="Gene3D" id="2.60.120.260">
    <property type="entry name" value="Galactose-binding domain-like"/>
    <property type="match status" value="1"/>
</dbReference>